<gene>
    <name evidence="1" type="ORF">H4W34_006945</name>
</gene>
<evidence type="ECO:0000313" key="2">
    <source>
        <dbReference type="Proteomes" id="UP000627838"/>
    </source>
</evidence>
<dbReference type="InterPro" id="IPR011008">
    <property type="entry name" value="Dimeric_a/b-barrel"/>
</dbReference>
<protein>
    <recommendedName>
        <fullName evidence="3">EthD domain-containing protein</fullName>
    </recommendedName>
</protein>
<keyword evidence="2" id="KW-1185">Reference proteome</keyword>
<sequence length="242" mass="26854">MIKRIRFAARTPDAHRDGFAVAWRESVAASREAPPGVRPSRIAVCTPLPEFTGPDTRHDGIGIEWFTDPAHLRRFEEWLETSGAAGPPDGPVVVADESVPRGADWLAARWESGGERFKHMALARRAGHLTAAEFAERWKAHAGRVRRTGAGAATAIPDGVRGSAYVQNHPRPRTSGEWAYDAVNEVYFDDAAGLRARVQWFRDNLAGGQSGDDGLFRRSWFIAAREEIIWPPRGTARRYRCS</sequence>
<organism evidence="1 2">
    <name type="scientific">Actinomadura algeriensis</name>
    <dbReference type="NCBI Taxonomy" id="1679523"/>
    <lineage>
        <taxon>Bacteria</taxon>
        <taxon>Bacillati</taxon>
        <taxon>Actinomycetota</taxon>
        <taxon>Actinomycetes</taxon>
        <taxon>Streptosporangiales</taxon>
        <taxon>Thermomonosporaceae</taxon>
        <taxon>Actinomadura</taxon>
    </lineage>
</organism>
<dbReference type="Gene3D" id="3.30.70.100">
    <property type="match status" value="1"/>
</dbReference>
<accession>A0ABR9K2R4</accession>
<dbReference type="RefSeq" id="WP_192763039.1">
    <property type="nucleotide sequence ID" value="NZ_JADBDZ010000001.1"/>
</dbReference>
<comment type="caution">
    <text evidence="1">The sequence shown here is derived from an EMBL/GenBank/DDBJ whole genome shotgun (WGS) entry which is preliminary data.</text>
</comment>
<evidence type="ECO:0000313" key="1">
    <source>
        <dbReference type="EMBL" id="MBE1537112.1"/>
    </source>
</evidence>
<evidence type="ECO:0008006" key="3">
    <source>
        <dbReference type="Google" id="ProtNLM"/>
    </source>
</evidence>
<dbReference type="Proteomes" id="UP000627838">
    <property type="component" value="Unassembled WGS sequence"/>
</dbReference>
<dbReference type="EMBL" id="JADBDZ010000001">
    <property type="protein sequence ID" value="MBE1537112.1"/>
    <property type="molecule type" value="Genomic_DNA"/>
</dbReference>
<proteinExistence type="predicted"/>
<reference evidence="1 2" key="1">
    <citation type="submission" date="2020-10" db="EMBL/GenBank/DDBJ databases">
        <title>Sequencing the genomes of 1000 actinobacteria strains.</title>
        <authorList>
            <person name="Klenk H.-P."/>
        </authorList>
    </citation>
    <scope>NUCLEOTIDE SEQUENCE [LARGE SCALE GENOMIC DNA]</scope>
    <source>
        <strain evidence="1 2">DSM 46744</strain>
    </source>
</reference>
<name>A0ABR9K2R4_9ACTN</name>
<dbReference type="SUPFAM" id="SSF54909">
    <property type="entry name" value="Dimeric alpha+beta barrel"/>
    <property type="match status" value="1"/>
</dbReference>